<dbReference type="PROSITE" id="PS50983">
    <property type="entry name" value="FE_B12_PBP"/>
    <property type="match status" value="1"/>
</dbReference>
<dbReference type="RefSeq" id="WP_377775473.1">
    <property type="nucleotide sequence ID" value="NZ_JBHUOQ010000005.1"/>
</dbReference>
<dbReference type="InterPro" id="IPR002491">
    <property type="entry name" value="ABC_transptr_periplasmic_BD"/>
</dbReference>
<dbReference type="PANTHER" id="PTHR30532:SF1">
    <property type="entry name" value="IRON(3+)-HYDROXAMATE-BINDING PROTEIN FHUD"/>
    <property type="match status" value="1"/>
</dbReference>
<evidence type="ECO:0000256" key="3">
    <source>
        <dbReference type="ARBA" id="ARBA00022448"/>
    </source>
</evidence>
<comment type="caution">
    <text evidence="8">The sequence shown here is derived from an EMBL/GenBank/DDBJ whole genome shotgun (WGS) entry which is preliminary data.</text>
</comment>
<sequence length="319" mass="35066">MKFKFAALLSVFLIAFGCQNEGASEDESAAESGSEETQEESGTITLTDDAGNEVEVPENPERIISSYLEDDVLTLGETPIVQWSINGGEGIQDYLQAEGLEGLETIPFDLPYEVIASHEPDLIITSSSEFAEGESYENYSAIAPTFVLEAFNYDDWRDRLNRVAEIFGKEDVAAEKIEEYETLAQSVSEKLPADETAIALWQTGDTFFISNVDKSSGEVLYNDLGLSAPDFVEELSSENETPWLEVSLETLAESDVDHIFFIGENEGDSETAFEESVFQNIPAVAEGNVHEYTGDSSWLYSGYIANTLIIEDVEAALAE</sequence>
<feature type="domain" description="Fe/B12 periplasmic-binding" evidence="7">
    <location>
        <begin position="60"/>
        <end position="319"/>
    </location>
</feature>
<dbReference type="InterPro" id="IPR051313">
    <property type="entry name" value="Bact_iron-sidero_bind"/>
</dbReference>
<feature type="chain" id="PRO_5046441029" evidence="6">
    <location>
        <begin position="24"/>
        <end position="319"/>
    </location>
</feature>
<dbReference type="Gene3D" id="3.40.50.1980">
    <property type="entry name" value="Nitrogenase molybdenum iron protein domain"/>
    <property type="match status" value="2"/>
</dbReference>
<name>A0ABW5WZN9_9STAP</name>
<evidence type="ECO:0000256" key="5">
    <source>
        <dbReference type="SAM" id="MobiDB-lite"/>
    </source>
</evidence>
<evidence type="ECO:0000313" key="9">
    <source>
        <dbReference type="Proteomes" id="UP001597519"/>
    </source>
</evidence>
<feature type="compositionally biased region" description="Acidic residues" evidence="5">
    <location>
        <begin position="24"/>
        <end position="39"/>
    </location>
</feature>
<dbReference type="SUPFAM" id="SSF53807">
    <property type="entry name" value="Helical backbone' metal receptor"/>
    <property type="match status" value="1"/>
</dbReference>
<dbReference type="EMBL" id="JBHUOQ010000005">
    <property type="protein sequence ID" value="MFD2831323.1"/>
    <property type="molecule type" value="Genomic_DNA"/>
</dbReference>
<evidence type="ECO:0000256" key="6">
    <source>
        <dbReference type="SAM" id="SignalP"/>
    </source>
</evidence>
<gene>
    <name evidence="8" type="ORF">ACFSX4_12685</name>
</gene>
<protein>
    <submittedName>
        <fullName evidence="8">ABC transporter substrate-binding protein</fullName>
    </submittedName>
</protein>
<dbReference type="PANTHER" id="PTHR30532">
    <property type="entry name" value="IRON III DICITRATE-BINDING PERIPLASMIC PROTEIN"/>
    <property type="match status" value="1"/>
</dbReference>
<evidence type="ECO:0000259" key="7">
    <source>
        <dbReference type="PROSITE" id="PS50983"/>
    </source>
</evidence>
<feature type="signal peptide" evidence="6">
    <location>
        <begin position="1"/>
        <end position="23"/>
    </location>
</feature>
<keyword evidence="3" id="KW-0813">Transport</keyword>
<comment type="subcellular location">
    <subcellularLocation>
        <location evidence="1">Cell envelope</location>
    </subcellularLocation>
</comment>
<keyword evidence="9" id="KW-1185">Reference proteome</keyword>
<accession>A0ABW5WZN9</accession>
<dbReference type="Pfam" id="PF01497">
    <property type="entry name" value="Peripla_BP_2"/>
    <property type="match status" value="1"/>
</dbReference>
<keyword evidence="4 6" id="KW-0732">Signal</keyword>
<evidence type="ECO:0000313" key="8">
    <source>
        <dbReference type="EMBL" id="MFD2831323.1"/>
    </source>
</evidence>
<feature type="region of interest" description="Disordered" evidence="5">
    <location>
        <begin position="24"/>
        <end position="56"/>
    </location>
</feature>
<evidence type="ECO:0000256" key="4">
    <source>
        <dbReference type="ARBA" id="ARBA00022729"/>
    </source>
</evidence>
<dbReference type="PROSITE" id="PS51257">
    <property type="entry name" value="PROKAR_LIPOPROTEIN"/>
    <property type="match status" value="1"/>
</dbReference>
<evidence type="ECO:0000256" key="2">
    <source>
        <dbReference type="ARBA" id="ARBA00008814"/>
    </source>
</evidence>
<evidence type="ECO:0000256" key="1">
    <source>
        <dbReference type="ARBA" id="ARBA00004196"/>
    </source>
</evidence>
<reference evidence="9" key="1">
    <citation type="journal article" date="2019" name="Int. J. Syst. Evol. Microbiol.">
        <title>The Global Catalogue of Microorganisms (GCM) 10K type strain sequencing project: providing services to taxonomists for standard genome sequencing and annotation.</title>
        <authorList>
            <consortium name="The Broad Institute Genomics Platform"/>
            <consortium name="The Broad Institute Genome Sequencing Center for Infectious Disease"/>
            <person name="Wu L."/>
            <person name="Ma J."/>
        </authorList>
    </citation>
    <scope>NUCLEOTIDE SEQUENCE [LARGE SCALE GENOMIC DNA]</scope>
    <source>
        <strain evidence="9">KCTC 33575</strain>
    </source>
</reference>
<proteinExistence type="inferred from homology"/>
<dbReference type="Proteomes" id="UP001597519">
    <property type="component" value="Unassembled WGS sequence"/>
</dbReference>
<comment type="similarity">
    <text evidence="2">Belongs to the bacterial solute-binding protein 8 family.</text>
</comment>
<organism evidence="8 9">
    <name type="scientific">Corticicoccus populi</name>
    <dbReference type="NCBI Taxonomy" id="1812821"/>
    <lineage>
        <taxon>Bacteria</taxon>
        <taxon>Bacillati</taxon>
        <taxon>Bacillota</taxon>
        <taxon>Bacilli</taxon>
        <taxon>Bacillales</taxon>
        <taxon>Staphylococcaceae</taxon>
        <taxon>Corticicoccus</taxon>
    </lineage>
</organism>